<gene>
    <name evidence="1" type="ORF">DdX_04000</name>
</gene>
<accession>A0AAD4NGA9</accession>
<evidence type="ECO:0000313" key="1">
    <source>
        <dbReference type="EMBL" id="KAI1723823.1"/>
    </source>
</evidence>
<reference evidence="1" key="1">
    <citation type="submission" date="2022-01" db="EMBL/GenBank/DDBJ databases">
        <title>Genome Sequence Resource for Two Populations of Ditylenchus destructor, the Migratory Endoparasitic Phytonematode.</title>
        <authorList>
            <person name="Zhang H."/>
            <person name="Lin R."/>
            <person name="Xie B."/>
        </authorList>
    </citation>
    <scope>NUCLEOTIDE SEQUENCE</scope>
    <source>
        <strain evidence="1">BazhouSP</strain>
    </source>
</reference>
<dbReference type="Proteomes" id="UP001201812">
    <property type="component" value="Unassembled WGS sequence"/>
</dbReference>
<dbReference type="AlphaFoldDB" id="A0AAD4NGA9"/>
<evidence type="ECO:0000313" key="2">
    <source>
        <dbReference type="Proteomes" id="UP001201812"/>
    </source>
</evidence>
<name>A0AAD4NGA9_9BILA</name>
<proteinExistence type="predicted"/>
<sequence length="112" mass="12219">MIKEEYLFLVVGEMHTFSTPINGQHGLGVERVLSAEPRCLGVYGLSQYTGYPRIRAIPVYGLSQVNLGVYGLSQYTGHPSIRAIPGYGPSQYTGYPSIRAIPGYGLSQDTGY</sequence>
<protein>
    <submittedName>
        <fullName evidence="1">Uncharacterized protein</fullName>
    </submittedName>
</protein>
<comment type="caution">
    <text evidence="1">The sequence shown here is derived from an EMBL/GenBank/DDBJ whole genome shotgun (WGS) entry which is preliminary data.</text>
</comment>
<organism evidence="1 2">
    <name type="scientific">Ditylenchus destructor</name>
    <dbReference type="NCBI Taxonomy" id="166010"/>
    <lineage>
        <taxon>Eukaryota</taxon>
        <taxon>Metazoa</taxon>
        <taxon>Ecdysozoa</taxon>
        <taxon>Nematoda</taxon>
        <taxon>Chromadorea</taxon>
        <taxon>Rhabditida</taxon>
        <taxon>Tylenchina</taxon>
        <taxon>Tylenchomorpha</taxon>
        <taxon>Sphaerularioidea</taxon>
        <taxon>Anguinidae</taxon>
        <taxon>Anguininae</taxon>
        <taxon>Ditylenchus</taxon>
    </lineage>
</organism>
<keyword evidence="2" id="KW-1185">Reference proteome</keyword>
<dbReference type="EMBL" id="JAKKPZ010000003">
    <property type="protein sequence ID" value="KAI1723823.1"/>
    <property type="molecule type" value="Genomic_DNA"/>
</dbReference>